<evidence type="ECO:0000313" key="2">
    <source>
        <dbReference type="Proteomes" id="UP000054524"/>
    </source>
</evidence>
<dbReference type="EMBL" id="AKIJ01000005">
    <property type="protein sequence ID" value="KFG25571.1"/>
    <property type="molecule type" value="Genomic_DNA"/>
</dbReference>
<dbReference type="HOGENOM" id="CLU_2886320_0_0_1"/>
<name>A0A086J0A3_NEMA1</name>
<keyword evidence="2" id="KW-1185">Reference proteome</keyword>
<dbReference type="RefSeq" id="XP_052904126.1">
    <property type="nucleotide sequence ID" value="XM_053049955.1"/>
</dbReference>
<comment type="caution">
    <text evidence="1">The sequence shown here is derived from an EMBL/GenBank/DDBJ whole genome shotgun (WGS) entry which is preliminary data.</text>
</comment>
<evidence type="ECO:0000313" key="1">
    <source>
        <dbReference type="EMBL" id="KFG25571.1"/>
    </source>
</evidence>
<proteinExistence type="predicted"/>
<dbReference type="GeneID" id="77677323"/>
<accession>A0A086J0A3</accession>
<gene>
    <name evidence="1" type="ORF">NESG_02350</name>
</gene>
<reference evidence="1 2" key="1">
    <citation type="journal article" date="2014" name="Genome Announc.">
        <title>Genome Sequence of the Microsporidian Species Nematocida sp1 Strain ERTm6 (ATCC PRA-372).</title>
        <authorList>
            <person name="Bakowski M.A."/>
            <person name="Priest M."/>
            <person name="Young S."/>
            <person name="Cuomo C.A."/>
            <person name="Troemel E.R."/>
        </authorList>
    </citation>
    <scope>NUCLEOTIDE SEQUENCE [LARGE SCALE GENOMIC DNA]</scope>
    <source>
        <strain evidence="1 2">ERTm6</strain>
    </source>
</reference>
<sequence>MQILFQLPKNLTVASLPKNASIGTEFTVDGTSYHIELGVTPDAGVLVGGVLHKIDALYIVKPK</sequence>
<dbReference type="AlphaFoldDB" id="A0A086J0A3"/>
<dbReference type="Proteomes" id="UP000054524">
    <property type="component" value="Unassembled WGS sequence"/>
</dbReference>
<protein>
    <submittedName>
        <fullName evidence="1">Uncharacterized protein</fullName>
    </submittedName>
</protein>
<organism evidence="1 2">
    <name type="scientific">Nematocida ausubeli (strain ATCC PRA-371 / ERTm2)</name>
    <name type="common">Nematode killer fungus</name>
    <dbReference type="NCBI Taxonomy" id="1913371"/>
    <lineage>
        <taxon>Eukaryota</taxon>
        <taxon>Fungi</taxon>
        <taxon>Fungi incertae sedis</taxon>
        <taxon>Microsporidia</taxon>
        <taxon>Nematocida</taxon>
    </lineage>
</organism>
<dbReference type="OrthoDB" id="2186247at2759"/>